<proteinExistence type="predicted"/>
<reference evidence="1" key="1">
    <citation type="journal article" date="2015" name="Nature">
        <title>Complex archaea that bridge the gap between prokaryotes and eukaryotes.</title>
        <authorList>
            <person name="Spang A."/>
            <person name="Saw J.H."/>
            <person name="Jorgensen S.L."/>
            <person name="Zaremba-Niedzwiedzka K."/>
            <person name="Martijn J."/>
            <person name="Lind A.E."/>
            <person name="van Eijk R."/>
            <person name="Schleper C."/>
            <person name="Guy L."/>
            <person name="Ettema T.J."/>
        </authorList>
    </citation>
    <scope>NUCLEOTIDE SEQUENCE</scope>
</reference>
<name>A0A0F9MQT0_9ZZZZ</name>
<evidence type="ECO:0000313" key="1">
    <source>
        <dbReference type="EMBL" id="KKM79075.1"/>
    </source>
</evidence>
<sequence length="101" mass="11512">MNTITISEFIQEGYLQEVNRQFFHPLGLALEVKIDEETGECSLGNIWDCREDPEGIVFGKFPAEEVIRKAKNIANVHKCLSKSRYKILGYTIQPIADIIVK</sequence>
<gene>
    <name evidence="1" type="ORF">LCGC14_1353620</name>
</gene>
<organism evidence="1">
    <name type="scientific">marine sediment metagenome</name>
    <dbReference type="NCBI Taxonomy" id="412755"/>
    <lineage>
        <taxon>unclassified sequences</taxon>
        <taxon>metagenomes</taxon>
        <taxon>ecological metagenomes</taxon>
    </lineage>
</organism>
<dbReference type="EMBL" id="LAZR01008389">
    <property type="protein sequence ID" value="KKM79075.1"/>
    <property type="molecule type" value="Genomic_DNA"/>
</dbReference>
<protein>
    <submittedName>
        <fullName evidence="1">Uncharacterized protein</fullName>
    </submittedName>
</protein>
<comment type="caution">
    <text evidence="1">The sequence shown here is derived from an EMBL/GenBank/DDBJ whole genome shotgun (WGS) entry which is preliminary data.</text>
</comment>
<dbReference type="AlphaFoldDB" id="A0A0F9MQT0"/>
<accession>A0A0F9MQT0</accession>